<keyword evidence="3" id="KW-0255">Endonuclease</keyword>
<evidence type="ECO:0000256" key="6">
    <source>
        <dbReference type="ARBA" id="ARBA00023180"/>
    </source>
</evidence>
<dbReference type="EMBL" id="WVHT01000001">
    <property type="protein sequence ID" value="MXV49713.1"/>
    <property type="molecule type" value="Genomic_DNA"/>
</dbReference>
<evidence type="ECO:0000256" key="1">
    <source>
        <dbReference type="ARBA" id="ARBA00022722"/>
    </source>
</evidence>
<evidence type="ECO:0000256" key="3">
    <source>
        <dbReference type="ARBA" id="ARBA00022759"/>
    </source>
</evidence>
<keyword evidence="4" id="KW-0378">Hydrolase</keyword>
<organism evidence="7 8">
    <name type="scientific">Hufsiella arboris</name>
    <dbReference type="NCBI Taxonomy" id="2695275"/>
    <lineage>
        <taxon>Bacteria</taxon>
        <taxon>Pseudomonadati</taxon>
        <taxon>Bacteroidota</taxon>
        <taxon>Sphingobacteriia</taxon>
        <taxon>Sphingobacteriales</taxon>
        <taxon>Sphingobacteriaceae</taxon>
        <taxon>Hufsiella</taxon>
    </lineage>
</organism>
<sequence>MNMKKRIFKLILIVTLFYVPSKSMAWGMLGHRIVGQIAESYLTDKARLQIKQILGNESMAMASNWPDFIKSDKAYSYLSPWHYVDFDKQYSYPEMQQYLQRDTATDAYTKLNFLVAELKKKNLPQDKKVMYLRLVIHIVGDIHQPMHTGHTEDKGGNDIKVTWFGQPSNLHSVWDSGLIEYQQLSYTEYVKAINFPTQLQLKEWKKVNVSKWLYDSSLEADKIYKGVKDGDKLSYRYNFDYVETLNRQLLKGGVHLAAILNQIFA</sequence>
<evidence type="ECO:0000256" key="2">
    <source>
        <dbReference type="ARBA" id="ARBA00022723"/>
    </source>
</evidence>
<comment type="caution">
    <text evidence="7">The sequence shown here is derived from an EMBL/GenBank/DDBJ whole genome shotgun (WGS) entry which is preliminary data.</text>
</comment>
<dbReference type="InterPro" id="IPR008947">
    <property type="entry name" value="PLipase_C/P1_nuclease_dom_sf"/>
</dbReference>
<dbReference type="PANTHER" id="PTHR33146:SF26">
    <property type="entry name" value="ENDONUCLEASE 4"/>
    <property type="match status" value="1"/>
</dbReference>
<accession>A0A7K1Y547</accession>
<dbReference type="CDD" id="cd11010">
    <property type="entry name" value="S1-P1_nuclease"/>
    <property type="match status" value="1"/>
</dbReference>
<dbReference type="Gene3D" id="1.10.575.10">
    <property type="entry name" value="P1 Nuclease"/>
    <property type="match status" value="1"/>
</dbReference>
<dbReference type="InterPro" id="IPR003154">
    <property type="entry name" value="S1/P1nuclease"/>
</dbReference>
<dbReference type="GO" id="GO:0006308">
    <property type="term" value="P:DNA catabolic process"/>
    <property type="evidence" value="ECO:0007669"/>
    <property type="project" value="InterPro"/>
</dbReference>
<dbReference type="SUPFAM" id="SSF48537">
    <property type="entry name" value="Phospholipase C/P1 nuclease"/>
    <property type="match status" value="1"/>
</dbReference>
<dbReference type="GO" id="GO:0046872">
    <property type="term" value="F:metal ion binding"/>
    <property type="evidence" value="ECO:0007669"/>
    <property type="project" value="UniProtKB-KW"/>
</dbReference>
<keyword evidence="2" id="KW-0479">Metal-binding</keyword>
<dbReference type="PANTHER" id="PTHR33146">
    <property type="entry name" value="ENDONUCLEASE 4"/>
    <property type="match status" value="1"/>
</dbReference>
<evidence type="ECO:0000256" key="4">
    <source>
        <dbReference type="ARBA" id="ARBA00022801"/>
    </source>
</evidence>
<keyword evidence="1" id="KW-0540">Nuclease</keyword>
<keyword evidence="5" id="KW-1015">Disulfide bond</keyword>
<evidence type="ECO:0000256" key="5">
    <source>
        <dbReference type="ARBA" id="ARBA00023157"/>
    </source>
</evidence>
<reference evidence="7 8" key="1">
    <citation type="submission" date="2019-11" db="EMBL/GenBank/DDBJ databases">
        <title>Pedobacter sp. HMF7647 Genome sequencing and assembly.</title>
        <authorList>
            <person name="Kang H."/>
            <person name="Kim H."/>
            <person name="Joh K."/>
        </authorList>
    </citation>
    <scope>NUCLEOTIDE SEQUENCE [LARGE SCALE GENOMIC DNA]</scope>
    <source>
        <strain evidence="7 8">HMF7647</strain>
    </source>
</reference>
<gene>
    <name evidence="7" type="ORF">GS399_01930</name>
</gene>
<proteinExistence type="predicted"/>
<name>A0A7K1Y547_9SPHI</name>
<dbReference type="Proteomes" id="UP000466586">
    <property type="component" value="Unassembled WGS sequence"/>
</dbReference>
<dbReference type="GO" id="GO:0003676">
    <property type="term" value="F:nucleic acid binding"/>
    <property type="evidence" value="ECO:0007669"/>
    <property type="project" value="InterPro"/>
</dbReference>
<keyword evidence="6" id="KW-0325">Glycoprotein</keyword>
<dbReference type="AlphaFoldDB" id="A0A7K1Y547"/>
<keyword evidence="8" id="KW-1185">Reference proteome</keyword>
<evidence type="ECO:0000313" key="8">
    <source>
        <dbReference type="Proteomes" id="UP000466586"/>
    </source>
</evidence>
<protein>
    <submittedName>
        <fullName evidence="7">S1/P1 Nuclease</fullName>
    </submittedName>
</protein>
<dbReference type="GO" id="GO:0004519">
    <property type="term" value="F:endonuclease activity"/>
    <property type="evidence" value="ECO:0007669"/>
    <property type="project" value="UniProtKB-KW"/>
</dbReference>
<dbReference type="GO" id="GO:0016788">
    <property type="term" value="F:hydrolase activity, acting on ester bonds"/>
    <property type="evidence" value="ECO:0007669"/>
    <property type="project" value="InterPro"/>
</dbReference>
<evidence type="ECO:0000313" key="7">
    <source>
        <dbReference type="EMBL" id="MXV49713.1"/>
    </source>
</evidence>
<dbReference type="Pfam" id="PF02265">
    <property type="entry name" value="S1-P1_nuclease"/>
    <property type="match status" value="1"/>
</dbReference>